<dbReference type="Pfam" id="PF03797">
    <property type="entry name" value="Autotransporter"/>
    <property type="match status" value="1"/>
</dbReference>
<dbReference type="RefSeq" id="WP_269265816.1">
    <property type="nucleotide sequence ID" value="NZ_CP098248.1"/>
</dbReference>
<evidence type="ECO:0000256" key="1">
    <source>
        <dbReference type="SAM" id="SignalP"/>
    </source>
</evidence>
<proteinExistence type="predicted"/>
<dbReference type="PROSITE" id="PS51208">
    <property type="entry name" value="AUTOTRANSPORTER"/>
    <property type="match status" value="1"/>
</dbReference>
<dbReference type="SMART" id="SM00869">
    <property type="entry name" value="Autotransporter"/>
    <property type="match status" value="1"/>
</dbReference>
<protein>
    <submittedName>
        <fullName evidence="3">Autotransporter outer membrane beta-barrel domain-containing protein</fullName>
    </submittedName>
</protein>
<organism evidence="3 4">
    <name type="scientific">Oxalobacter aliiformigenes</name>
    <dbReference type="NCBI Taxonomy" id="2946593"/>
    <lineage>
        <taxon>Bacteria</taxon>
        <taxon>Pseudomonadati</taxon>
        <taxon>Pseudomonadota</taxon>
        <taxon>Betaproteobacteria</taxon>
        <taxon>Burkholderiales</taxon>
        <taxon>Oxalobacteraceae</taxon>
        <taxon>Oxalobacter</taxon>
    </lineage>
</organism>
<dbReference type="EMBL" id="CP098248">
    <property type="protein sequence ID" value="WAV98172.1"/>
    <property type="molecule type" value="Genomic_DNA"/>
</dbReference>
<feature type="signal peptide" evidence="1">
    <location>
        <begin position="1"/>
        <end position="21"/>
    </location>
</feature>
<evidence type="ECO:0000313" key="4">
    <source>
        <dbReference type="Proteomes" id="UP001164794"/>
    </source>
</evidence>
<keyword evidence="4" id="KW-1185">Reference proteome</keyword>
<evidence type="ECO:0000259" key="2">
    <source>
        <dbReference type="PROSITE" id="PS51208"/>
    </source>
</evidence>
<gene>
    <name evidence="3" type="ORF">NB645_03755</name>
</gene>
<name>A0ABY7JPI2_9BURK</name>
<sequence length="928" mass="94580">MVQAAILSGALVLGNMALADAQDFSIPITGKEAAYDGIRSGTDGNYTYTFGAGDYLMISDSSASTGIDISGSTRSIGINGLELSIGQKDQYPVLKGVNLYGDGKSFSMDSGKVTVSSENTSMTADAYGIYVESNEQTVTLGDLAISASAITGGENATAYALSTSNLDNTIEGGDLVLTASAKSAQYASASGITAWQNAGDTSLPGSTIGLKDLSVTVSAEVTGADGEAYAAGINGDDKSEIRAGNGDISISAKSASGSAVYAAGIDSRNGSVSMGDATVKVLAEGVDNTVAAYGIRAWNDNDSVRTGHVDVTVQATGGSEDNGYVEAIALLANGGEVSVVGGTLAAVSEKGYVAGVHANSGTSVTLGSENDTLKIVASGTDTAVGIYAGSNSNVSLHGNVSVASPVALQGTGAVTVADGTTVLDGRTDGFTGMLNVRGKVAVGMSETEAADTLASTSGSALMIAAGSTLYGTTTVGSTATGTAGTGSSLTVGSDGTLIIKAGNGYNGTDPLVTVDKAAMDASSTLKLVNTAAIADNTTIFSFRDGTGPASCRLETDNLLKVVRDNKLVTTSATDAFGGSLAASGVIDEAFGSTGTLARERIVTITTDTTAQTAAKTLNKIALMGTAGAALAVSVNTAGVLSDTLERHGSRLRGYDHRQKGADLWIDLNGHASKASRYSAGNTRYGYKSEMAGATIGMDWAHGNGFTTGAALSFGTGTARGQGNGGGTHNEIDYWGFHLYGIYTHDPFNLIGHVGYLETSNEISQLGYKGEPDVKTFSAGLRVEKPLALNETVTVMPHIGLRYLHIDMDSFSAGGFRYGADKAGLIQTPVGVALNGSLKTANGMQVKPFIDITITPAFGDRKTDNRFGMEGGRVTDTLSTRIAGDTLYIARAGVEASHQNHSFGLNIGVGSGDDGRIDQELMARYRYSF</sequence>
<dbReference type="SUPFAM" id="SSF103515">
    <property type="entry name" value="Autotransporter"/>
    <property type="match status" value="1"/>
</dbReference>
<keyword evidence="1" id="KW-0732">Signal</keyword>
<feature type="chain" id="PRO_5045701254" evidence="1">
    <location>
        <begin position="22"/>
        <end position="928"/>
    </location>
</feature>
<reference evidence="3" key="1">
    <citation type="journal article" date="2022" name="Front. Microbiol.">
        <title>New perspectives on an old grouping: The genomic and phenotypic variability of Oxalobacter formigenes and the implications for calcium oxalate stone prevention.</title>
        <authorList>
            <person name="Chmiel J.A."/>
            <person name="Carr C."/>
            <person name="Stuivenberg G.A."/>
            <person name="Venema R."/>
            <person name="Chanyi R.M."/>
            <person name="Al K.F."/>
            <person name="Giguere D."/>
            <person name="Say H."/>
            <person name="Akouris P.P."/>
            <person name="Dominguez Romero S.A."/>
            <person name="Kwong A."/>
            <person name="Tai V."/>
            <person name="Koval S.F."/>
            <person name="Razvi H."/>
            <person name="Bjazevic J."/>
            <person name="Burton J.P."/>
        </authorList>
    </citation>
    <scope>NUCLEOTIDE SEQUENCE</scope>
    <source>
        <strain evidence="3">HOxNP-1</strain>
    </source>
</reference>
<evidence type="ECO:0000313" key="3">
    <source>
        <dbReference type="EMBL" id="WAV98172.1"/>
    </source>
</evidence>
<dbReference type="Proteomes" id="UP001164794">
    <property type="component" value="Chromosome"/>
</dbReference>
<dbReference type="InterPro" id="IPR036709">
    <property type="entry name" value="Autotransporte_beta_dom_sf"/>
</dbReference>
<feature type="domain" description="Autotransporter" evidence="2">
    <location>
        <begin position="656"/>
        <end position="928"/>
    </location>
</feature>
<accession>A0ABY7JPI2</accession>
<dbReference type="InterPro" id="IPR005546">
    <property type="entry name" value="Autotransporte_beta"/>
</dbReference>
<dbReference type="Gene3D" id="2.40.128.130">
    <property type="entry name" value="Autotransporter beta-domain"/>
    <property type="match status" value="1"/>
</dbReference>